<organism evidence="1 2">
    <name type="scientific">Pedobacter nutrimenti</name>
    <dbReference type="NCBI Taxonomy" id="1241337"/>
    <lineage>
        <taxon>Bacteria</taxon>
        <taxon>Pseudomonadati</taxon>
        <taxon>Bacteroidota</taxon>
        <taxon>Sphingobacteriia</taxon>
        <taxon>Sphingobacteriales</taxon>
        <taxon>Sphingobacteriaceae</taxon>
        <taxon>Pedobacter</taxon>
    </lineage>
</organism>
<accession>A0A318U8M8</accession>
<reference evidence="1 2" key="1">
    <citation type="submission" date="2018-06" db="EMBL/GenBank/DDBJ databases">
        <title>Genomic Encyclopedia of Archaeal and Bacterial Type Strains, Phase II (KMG-II): from individual species to whole genera.</title>
        <authorList>
            <person name="Goeker M."/>
        </authorList>
    </citation>
    <scope>NUCLEOTIDE SEQUENCE [LARGE SCALE GENOMIC DNA]</scope>
    <source>
        <strain evidence="1 2">DSM 27372</strain>
    </source>
</reference>
<dbReference type="RefSeq" id="WP_110834012.1">
    <property type="nucleotide sequence ID" value="NZ_QKLU01000008.1"/>
</dbReference>
<dbReference type="InterPro" id="IPR008969">
    <property type="entry name" value="CarboxyPept-like_regulatory"/>
</dbReference>
<dbReference type="SUPFAM" id="SSF49464">
    <property type="entry name" value="Carboxypeptidase regulatory domain-like"/>
    <property type="match status" value="1"/>
</dbReference>
<sequence>MSSKIFFSVLFVLFGFGVRAQSLNGTIADRKTRSALEQVHVLNVNTGEKTVTDAAGQFSLKASVNQVLVFYYPGYISDTLLLVDMKPVKRFLAPDPKLLKTVEIQSKTFNPEVEYADIYRKANPTKLEVNKPFAFYPSGYFSREGKFARKGKRKLEGEKIERKIDERWNEAGVKAVTPLNAGELDAFMAMYRPELKDLNKMDAEDLKFYIMNAYKEFKTLPADKRVISGLN</sequence>
<evidence type="ECO:0000313" key="1">
    <source>
        <dbReference type="EMBL" id="PYF70803.1"/>
    </source>
</evidence>
<keyword evidence="1" id="KW-0121">Carboxypeptidase</keyword>
<dbReference type="OrthoDB" id="1118857at2"/>
<gene>
    <name evidence="1" type="ORF">B0O44_108232</name>
</gene>
<comment type="caution">
    <text evidence="1">The sequence shown here is derived from an EMBL/GenBank/DDBJ whole genome shotgun (WGS) entry which is preliminary data.</text>
</comment>
<proteinExistence type="predicted"/>
<protein>
    <submittedName>
        <fullName evidence="1">Carboxypeptidase-like protein</fullName>
    </submittedName>
</protein>
<evidence type="ECO:0000313" key="2">
    <source>
        <dbReference type="Proteomes" id="UP000248198"/>
    </source>
</evidence>
<dbReference type="AlphaFoldDB" id="A0A318U8M8"/>
<dbReference type="Pfam" id="PF13715">
    <property type="entry name" value="CarbopepD_reg_2"/>
    <property type="match status" value="1"/>
</dbReference>
<dbReference type="EMBL" id="QKLU01000008">
    <property type="protein sequence ID" value="PYF70803.1"/>
    <property type="molecule type" value="Genomic_DNA"/>
</dbReference>
<keyword evidence="2" id="KW-1185">Reference proteome</keyword>
<dbReference type="GO" id="GO:0004180">
    <property type="term" value="F:carboxypeptidase activity"/>
    <property type="evidence" value="ECO:0007669"/>
    <property type="project" value="UniProtKB-KW"/>
</dbReference>
<name>A0A318U8M8_9SPHI</name>
<dbReference type="Proteomes" id="UP000248198">
    <property type="component" value="Unassembled WGS sequence"/>
</dbReference>
<keyword evidence="1" id="KW-0378">Hydrolase</keyword>
<keyword evidence="1" id="KW-0645">Protease</keyword>